<keyword evidence="4" id="KW-1185">Reference proteome</keyword>
<sequence>MADILKTYQKRLTNLTHRNKSLLLLSLSQRNFLDLHQLDFLNNKPSFTIIENLIKGMSKTLLCPQVDSRDKFANQVSPILKNIQRTDRFIQEENGAKNLFVGYPIVEGKLLNDTLIRCPLLFFPVEITLENNHWYLKLRENESMSFNKTFLLAYNFFNKIQFSEDFLDQDFEDEQWTKIRKDSRLFRTELYKYLETNNLEVHFNTENFTDSLHYFTKQSKSEFDLFHQTGKLKLQPQAVLGIFPQADSYLAPDYDFLLNTPEDSKFLTRILPFSAPPLNPLLYREGAGGGQGQVYPYPLDASQEKALQAIKNGQSIVVQGPPGTGKSQLICNLIADSIANGKTVLVVCQKKAALDVVYQRLSEKQVQNFAALVHDFQYDRKNIYTQLNQQIEKVHEKAEQKISLEALHYEEKFIQLNRQIEQHIRQLEGFKTALFDTSECGLSVKELYLTSDKNAPHISLTKVEDLGKGFRFDDTYYDFIQKLDLYEKYTEKLEKPDYQWLNRLSFANLEGKDLMKIKQVIKEIEISIPPLSSGEGKGVAQTPLSLSVSSLSPPNHAEIFCKQWKNLSKVIEQLKNPNIFKLFQVCLKYDKNNLTWLNEMEKKMSQMLKKNTLEIHLANSELSFYKKELEKYQQLQSSFFKKLKYVFSKEYKLLKTLAKKNKLKLKGKGTDTLLQKINNRIHFEELRNELIAGESTIDGSLEELESRVLLNDWVLDIPQSLEKEDFKLWFSNYKKGIKLYEQAKKILDTLKVNPNHQNTPSENVNIFDMSSFIKNLLLSDAQTLNTEIKKFAESCLVLFEKYKYWQKYLTKKQITTLWEKPYLAEEWVAVLQEDFELLCEFDQLKASMTEQQLKVIGKLKKIIDENTKNSESNQQALSLGGGLSKILDNSLRIAWIEHIEKQHPILKSVSTPKFGQIEKNLQKAIAEKEKISEQILLVRVHESACKELEYNRLRNLTSYRELKHQVSKKRHVWALRKLIAHFKEEIFKLIPCWLCSPETVSAIFSMDAQLFDLVIFDEASQCFAEKGIPAMYRGKQVVIVGDDKQLAPNDLYQIRWEEDPDSDDNNVALETESLLDLGKQYFPITSLIGHYRSKSLDLIDFSNQYFYNNKLKLLPDYHEFIKGEPSITYLKVEGLWEKNTNLIEAQEVVKIIKQFLEKDKNDIGVITFNYKQQLLIQDLLEEEKIALPPSLFIKNIENVQGDERDIIIFSTTYAPNSRGQLRMQFGSLNLVGGENRMNVAVTRAREKIVVVSSIFPHQLNVEDLTNEGAKVLKKYLEYALEVSQGKYKPTLPTKPKQNLDWFLKEKIKLFVSTQTTTVRSSQTLEISEQIPFADLAIKTLPKLKLILTDDNLYYEALSIKESHVYLPRLFQKKGWDFEQVYSRNWWNNRESILQEFLLL</sequence>
<organism evidence="3 4">
    <name type="scientific">Thermoflexibacter ruber</name>
    <dbReference type="NCBI Taxonomy" id="1003"/>
    <lineage>
        <taxon>Bacteria</taxon>
        <taxon>Pseudomonadati</taxon>
        <taxon>Bacteroidota</taxon>
        <taxon>Cytophagia</taxon>
        <taxon>Cytophagales</taxon>
        <taxon>Thermoflexibacteraceae</taxon>
        <taxon>Thermoflexibacter</taxon>
    </lineage>
</organism>
<dbReference type="OrthoDB" id="9757917at2"/>
<dbReference type="InterPro" id="IPR027417">
    <property type="entry name" value="P-loop_NTPase"/>
</dbReference>
<dbReference type="SUPFAM" id="SSF52540">
    <property type="entry name" value="P-loop containing nucleoside triphosphate hydrolases"/>
    <property type="match status" value="1"/>
</dbReference>
<dbReference type="InterPro" id="IPR045055">
    <property type="entry name" value="DNA2/NAM7-like"/>
</dbReference>
<gene>
    <name evidence="3" type="ORF">SAMN04488541_100973</name>
</gene>
<reference evidence="3 4" key="1">
    <citation type="submission" date="2016-10" db="EMBL/GenBank/DDBJ databases">
        <authorList>
            <person name="de Groot N.N."/>
        </authorList>
    </citation>
    <scope>NUCLEOTIDE SEQUENCE [LARGE SCALE GENOMIC DNA]</scope>
    <source>
        <strain>GEY</strain>
        <strain evidence="4">DSM 9560</strain>
    </source>
</reference>
<proteinExistence type="predicted"/>
<dbReference type="InterPro" id="IPR047187">
    <property type="entry name" value="SF1_C_Upf1"/>
</dbReference>
<dbReference type="EMBL" id="FONY01000009">
    <property type="protein sequence ID" value="SFE89563.1"/>
    <property type="molecule type" value="Genomic_DNA"/>
</dbReference>
<feature type="domain" description="DNA2/NAM7 helicase helicase" evidence="1">
    <location>
        <begin position="891"/>
        <end position="1048"/>
    </location>
</feature>
<dbReference type="GO" id="GO:0004386">
    <property type="term" value="F:helicase activity"/>
    <property type="evidence" value="ECO:0007669"/>
    <property type="project" value="UniProtKB-KW"/>
</dbReference>
<keyword evidence="3" id="KW-0547">Nucleotide-binding</keyword>
<dbReference type="Pfam" id="PF13195">
    <property type="entry name" value="DUF4011"/>
    <property type="match status" value="1"/>
</dbReference>
<dbReference type="RefSeq" id="WP_091542225.1">
    <property type="nucleotide sequence ID" value="NZ_FONY01000009.1"/>
</dbReference>
<dbReference type="Pfam" id="PF13087">
    <property type="entry name" value="AAA_12"/>
    <property type="match status" value="1"/>
</dbReference>
<accession>A0A1I2EA50</accession>
<dbReference type="InterPro" id="IPR041677">
    <property type="entry name" value="DNA2/NAM7_AAA_11"/>
</dbReference>
<feature type="domain" description="DNA2/NAM7 helicase-like C-terminal" evidence="2">
    <location>
        <begin position="1083"/>
        <end position="1253"/>
    </location>
</feature>
<evidence type="ECO:0000313" key="4">
    <source>
        <dbReference type="Proteomes" id="UP000199513"/>
    </source>
</evidence>
<keyword evidence="3" id="KW-0347">Helicase</keyword>
<keyword evidence="3" id="KW-0067">ATP-binding</keyword>
<feature type="domain" description="DNA2/NAM7 helicase helicase" evidence="1">
    <location>
        <begin position="299"/>
        <end position="428"/>
    </location>
</feature>
<dbReference type="InterPro" id="IPR025103">
    <property type="entry name" value="DUF4011"/>
</dbReference>
<evidence type="ECO:0000259" key="1">
    <source>
        <dbReference type="Pfam" id="PF13086"/>
    </source>
</evidence>
<keyword evidence="3" id="KW-0378">Hydrolase</keyword>
<dbReference type="CDD" id="cd18808">
    <property type="entry name" value="SF1_C_Upf1"/>
    <property type="match status" value="1"/>
</dbReference>
<evidence type="ECO:0000313" key="3">
    <source>
        <dbReference type="EMBL" id="SFE89563.1"/>
    </source>
</evidence>
<evidence type="ECO:0000259" key="2">
    <source>
        <dbReference type="Pfam" id="PF13087"/>
    </source>
</evidence>
<protein>
    <submittedName>
        <fullName evidence="3">Superfamily I DNA and/or RNA helicase</fullName>
    </submittedName>
</protein>
<dbReference type="Gene3D" id="3.40.50.300">
    <property type="entry name" value="P-loop containing nucleotide triphosphate hydrolases"/>
    <property type="match status" value="3"/>
</dbReference>
<dbReference type="InterPro" id="IPR041679">
    <property type="entry name" value="DNA2/NAM7-like_C"/>
</dbReference>
<dbReference type="STRING" id="1003.SAMN04488541_100973"/>
<dbReference type="PANTHER" id="PTHR10887">
    <property type="entry name" value="DNA2/NAM7 HELICASE FAMILY"/>
    <property type="match status" value="1"/>
</dbReference>
<dbReference type="Proteomes" id="UP000199513">
    <property type="component" value="Unassembled WGS sequence"/>
</dbReference>
<name>A0A1I2EA50_9BACT</name>
<dbReference type="Pfam" id="PF13086">
    <property type="entry name" value="AAA_11"/>
    <property type="match status" value="2"/>
</dbReference>